<sequence>IGEIYYIYSERLNLGKVRTSENALWCLAPHDISVMLYLLNTKPVEVSAYGGVFLQKKEKIEDIVFVNIRFKNGVIGNLHLSWLNPNKVRRMTLVGSKKMMVFDDMESRDKLRIFNKRVIKNNLEERGEFNIRYGDIYIPKIDASEPLKLECLHFIDCIRNNKTPRSDGEDGLKVVRILEAAQESLNKDGVPIRMNENE</sequence>
<dbReference type="EMBL" id="BART01013010">
    <property type="protein sequence ID" value="GAG88030.1"/>
    <property type="molecule type" value="Genomic_DNA"/>
</dbReference>
<feature type="non-terminal residue" evidence="2">
    <location>
        <position position="1"/>
    </location>
</feature>
<dbReference type="AlphaFoldDB" id="X1AZ57"/>
<proteinExistence type="predicted"/>
<dbReference type="Gene3D" id="3.30.360.10">
    <property type="entry name" value="Dihydrodipicolinate Reductase, domain 2"/>
    <property type="match status" value="1"/>
</dbReference>
<dbReference type="InterPro" id="IPR004104">
    <property type="entry name" value="Gfo/Idh/MocA-like_OxRdtase_C"/>
</dbReference>
<protein>
    <recommendedName>
        <fullName evidence="1">Gfo/Idh/MocA-like oxidoreductase C-terminal domain-containing protein</fullName>
    </recommendedName>
</protein>
<dbReference type="PANTHER" id="PTHR43377:SF6">
    <property type="entry name" value="GFO_IDH_MOCA-LIKE OXIDOREDUCTASE N-TERMINAL DOMAIN-CONTAINING PROTEIN"/>
    <property type="match status" value="1"/>
</dbReference>
<gene>
    <name evidence="2" type="ORF">S01H4_26850</name>
</gene>
<accession>X1AZ57</accession>
<evidence type="ECO:0000313" key="2">
    <source>
        <dbReference type="EMBL" id="GAG88030.1"/>
    </source>
</evidence>
<dbReference type="InterPro" id="IPR051450">
    <property type="entry name" value="Gfo/Idh/MocA_Oxidoreductases"/>
</dbReference>
<dbReference type="Pfam" id="PF02894">
    <property type="entry name" value="GFO_IDH_MocA_C"/>
    <property type="match status" value="1"/>
</dbReference>
<dbReference type="SUPFAM" id="SSF55347">
    <property type="entry name" value="Glyceraldehyde-3-phosphate dehydrogenase-like, C-terminal domain"/>
    <property type="match status" value="1"/>
</dbReference>
<comment type="caution">
    <text evidence="2">The sequence shown here is derived from an EMBL/GenBank/DDBJ whole genome shotgun (WGS) entry which is preliminary data.</text>
</comment>
<name>X1AZ57_9ZZZZ</name>
<dbReference type="PANTHER" id="PTHR43377">
    <property type="entry name" value="BILIVERDIN REDUCTASE A"/>
    <property type="match status" value="1"/>
</dbReference>
<reference evidence="2" key="1">
    <citation type="journal article" date="2014" name="Front. Microbiol.">
        <title>High frequency of phylogenetically diverse reductive dehalogenase-homologous genes in deep subseafloor sedimentary metagenomes.</title>
        <authorList>
            <person name="Kawai M."/>
            <person name="Futagami T."/>
            <person name="Toyoda A."/>
            <person name="Takaki Y."/>
            <person name="Nishi S."/>
            <person name="Hori S."/>
            <person name="Arai W."/>
            <person name="Tsubouchi T."/>
            <person name="Morono Y."/>
            <person name="Uchiyama I."/>
            <person name="Ito T."/>
            <person name="Fujiyama A."/>
            <person name="Inagaki F."/>
            <person name="Takami H."/>
        </authorList>
    </citation>
    <scope>NUCLEOTIDE SEQUENCE</scope>
    <source>
        <strain evidence="2">Expedition CK06-06</strain>
    </source>
</reference>
<organism evidence="2">
    <name type="scientific">marine sediment metagenome</name>
    <dbReference type="NCBI Taxonomy" id="412755"/>
    <lineage>
        <taxon>unclassified sequences</taxon>
        <taxon>metagenomes</taxon>
        <taxon>ecological metagenomes</taxon>
    </lineage>
</organism>
<evidence type="ECO:0000259" key="1">
    <source>
        <dbReference type="Pfam" id="PF02894"/>
    </source>
</evidence>
<feature type="domain" description="Gfo/Idh/MocA-like oxidoreductase C-terminal" evidence="1">
    <location>
        <begin position="24"/>
        <end position="189"/>
    </location>
</feature>